<comment type="subcellular location">
    <subcellularLocation>
        <location evidence="1 7">Cytoplasm</location>
    </subcellularLocation>
</comment>
<protein>
    <recommendedName>
        <fullName evidence="7">Phosphate-specific transport system accessory protein PhoU</fullName>
    </recommendedName>
</protein>
<feature type="domain" description="PhoU" evidence="8">
    <location>
        <begin position="120"/>
        <end position="205"/>
    </location>
</feature>
<dbReference type="GO" id="GO:0006817">
    <property type="term" value="P:phosphate ion transport"/>
    <property type="evidence" value="ECO:0007669"/>
    <property type="project" value="UniProtKB-KW"/>
</dbReference>
<dbReference type="InterPro" id="IPR028366">
    <property type="entry name" value="PhoU"/>
</dbReference>
<dbReference type="PANTHER" id="PTHR42930:SF3">
    <property type="entry name" value="PHOSPHATE-SPECIFIC TRANSPORT SYSTEM ACCESSORY PROTEIN PHOU"/>
    <property type="match status" value="1"/>
</dbReference>
<gene>
    <name evidence="9" type="primary">phoU</name>
    <name evidence="9" type="ORF">H8699_07095</name>
</gene>
<keyword evidence="10" id="KW-1185">Reference proteome</keyword>
<proteinExistence type="inferred from homology"/>
<dbReference type="GO" id="GO:0005737">
    <property type="term" value="C:cytoplasm"/>
    <property type="evidence" value="ECO:0007669"/>
    <property type="project" value="UniProtKB-SubCell"/>
</dbReference>
<evidence type="ECO:0000256" key="4">
    <source>
        <dbReference type="ARBA" id="ARBA00022448"/>
    </source>
</evidence>
<dbReference type="GO" id="GO:0045936">
    <property type="term" value="P:negative regulation of phosphate metabolic process"/>
    <property type="evidence" value="ECO:0007669"/>
    <property type="project" value="InterPro"/>
</dbReference>
<evidence type="ECO:0000256" key="3">
    <source>
        <dbReference type="ARBA" id="ARBA00011738"/>
    </source>
</evidence>
<dbReference type="EMBL" id="JACRSO010000002">
    <property type="protein sequence ID" value="MBC8529191.1"/>
    <property type="molecule type" value="Genomic_DNA"/>
</dbReference>
<dbReference type="PANTHER" id="PTHR42930">
    <property type="entry name" value="PHOSPHATE-SPECIFIC TRANSPORT SYSTEM ACCESSORY PROTEIN PHOU"/>
    <property type="match status" value="1"/>
</dbReference>
<dbReference type="RefSeq" id="WP_249285061.1">
    <property type="nucleotide sequence ID" value="NZ_JACRSO010000002.1"/>
</dbReference>
<dbReference type="Gene3D" id="1.20.58.220">
    <property type="entry name" value="Phosphate transport system protein phou homolog 2, domain 2"/>
    <property type="match status" value="1"/>
</dbReference>
<comment type="function">
    <text evidence="7">Plays a role in the regulation of phosphate uptake.</text>
</comment>
<evidence type="ECO:0000256" key="6">
    <source>
        <dbReference type="ARBA" id="ARBA00022592"/>
    </source>
</evidence>
<keyword evidence="5 7" id="KW-0963">Cytoplasm</keyword>
<keyword evidence="4 7" id="KW-0813">Transport</keyword>
<sequence>MVRLTLTHDLDQLHQDLVEMATRAETAIEESIQALNRQDAALARSVIAGDDVVDELERAIEHRCLNILARHQPLARDLRAVSAALKVITDLERISDGATDIGEIVLRLAGQAYIKPLVDIPRMAELATSMVRDSISAYIQKDQHLAMAVTLRDDEMDAAFERILMELTHMMREHPESVAQAVDFLFIAKYLERMGDHATNIAEWVIYLVTGVHPQDKELHEAAQQELPTGEQ</sequence>
<evidence type="ECO:0000259" key="8">
    <source>
        <dbReference type="Pfam" id="PF01895"/>
    </source>
</evidence>
<comment type="subunit">
    <text evidence="3 7">Homodimer.</text>
</comment>
<dbReference type="InterPro" id="IPR026022">
    <property type="entry name" value="PhoU_dom"/>
</dbReference>
<evidence type="ECO:0000256" key="5">
    <source>
        <dbReference type="ARBA" id="ARBA00022490"/>
    </source>
</evidence>
<dbReference type="SUPFAM" id="SSF109755">
    <property type="entry name" value="PhoU-like"/>
    <property type="match status" value="1"/>
</dbReference>
<dbReference type="FunFam" id="1.20.58.220:FF:000004">
    <property type="entry name" value="Phosphate-specific transport system accessory protein PhoU"/>
    <property type="match status" value="1"/>
</dbReference>
<dbReference type="NCBIfam" id="TIGR02135">
    <property type="entry name" value="phoU_full"/>
    <property type="match status" value="1"/>
</dbReference>
<comment type="similarity">
    <text evidence="2 7">Belongs to the PhoU family.</text>
</comment>
<reference evidence="9" key="1">
    <citation type="submission" date="2020-08" db="EMBL/GenBank/DDBJ databases">
        <title>Genome public.</title>
        <authorList>
            <person name="Liu C."/>
            <person name="Sun Q."/>
        </authorList>
    </citation>
    <scope>NUCLEOTIDE SEQUENCE</scope>
    <source>
        <strain evidence="9">NSJ-44</strain>
    </source>
</reference>
<dbReference type="InterPro" id="IPR038078">
    <property type="entry name" value="PhoU-like_sf"/>
</dbReference>
<feature type="domain" description="PhoU" evidence="8">
    <location>
        <begin position="17"/>
        <end position="105"/>
    </location>
</feature>
<evidence type="ECO:0000256" key="7">
    <source>
        <dbReference type="PIRNR" id="PIRNR003107"/>
    </source>
</evidence>
<evidence type="ECO:0000313" key="10">
    <source>
        <dbReference type="Proteomes" id="UP000654279"/>
    </source>
</evidence>
<comment type="caution">
    <text evidence="9">The sequence shown here is derived from an EMBL/GenBank/DDBJ whole genome shotgun (WGS) entry which is preliminary data.</text>
</comment>
<evidence type="ECO:0000256" key="2">
    <source>
        <dbReference type="ARBA" id="ARBA00008107"/>
    </source>
</evidence>
<accession>A0A926HNI6</accession>
<dbReference type="PIRSF" id="PIRSF003107">
    <property type="entry name" value="PhoU"/>
    <property type="match status" value="1"/>
</dbReference>
<dbReference type="AlphaFoldDB" id="A0A926HNI6"/>
<dbReference type="Pfam" id="PF01895">
    <property type="entry name" value="PhoU"/>
    <property type="match status" value="2"/>
</dbReference>
<evidence type="ECO:0000313" key="9">
    <source>
        <dbReference type="EMBL" id="MBC8529191.1"/>
    </source>
</evidence>
<keyword evidence="6 7" id="KW-0592">Phosphate transport</keyword>
<name>A0A926HNI6_9FIRM</name>
<dbReference type="GO" id="GO:0030643">
    <property type="term" value="P:intracellular phosphate ion homeostasis"/>
    <property type="evidence" value="ECO:0007669"/>
    <property type="project" value="InterPro"/>
</dbReference>
<dbReference type="Proteomes" id="UP000654279">
    <property type="component" value="Unassembled WGS sequence"/>
</dbReference>
<evidence type="ECO:0000256" key="1">
    <source>
        <dbReference type="ARBA" id="ARBA00004496"/>
    </source>
</evidence>
<organism evidence="9 10">
    <name type="scientific">Luoshenia tenuis</name>
    <dbReference type="NCBI Taxonomy" id="2763654"/>
    <lineage>
        <taxon>Bacteria</taxon>
        <taxon>Bacillati</taxon>
        <taxon>Bacillota</taxon>
        <taxon>Clostridia</taxon>
        <taxon>Christensenellales</taxon>
        <taxon>Christensenellaceae</taxon>
        <taxon>Luoshenia</taxon>
    </lineage>
</organism>